<gene>
    <name evidence="1" type="ORF">HJ01_00144</name>
</gene>
<dbReference type="EMBL" id="AHKF01000004">
    <property type="protein sequence ID" value="EIA10638.1"/>
    <property type="molecule type" value="Genomic_DNA"/>
</dbReference>
<dbReference type="STRING" id="1086011.HJ01_00144"/>
<evidence type="ECO:0000313" key="1">
    <source>
        <dbReference type="EMBL" id="EIA10638.1"/>
    </source>
</evidence>
<comment type="caution">
    <text evidence="1">The sequence shown here is derived from an EMBL/GenBank/DDBJ whole genome shotgun (WGS) entry which is preliminary data.</text>
</comment>
<proteinExistence type="predicted"/>
<dbReference type="PATRIC" id="fig|1086011.3.peg.139"/>
<organism evidence="1 2">
    <name type="scientific">Flavobacterium frigoris (strain PS1)</name>
    <dbReference type="NCBI Taxonomy" id="1086011"/>
    <lineage>
        <taxon>Bacteria</taxon>
        <taxon>Pseudomonadati</taxon>
        <taxon>Bacteroidota</taxon>
        <taxon>Flavobacteriia</taxon>
        <taxon>Flavobacteriales</taxon>
        <taxon>Flavobacteriaceae</taxon>
        <taxon>Flavobacterium</taxon>
    </lineage>
</organism>
<dbReference type="Proteomes" id="UP000005566">
    <property type="component" value="Unassembled WGS sequence"/>
</dbReference>
<evidence type="ECO:0000313" key="2">
    <source>
        <dbReference type="Proteomes" id="UP000005566"/>
    </source>
</evidence>
<reference evidence="1 2" key="1">
    <citation type="journal article" date="2014" name="Acta Crystallogr. D">
        <title>Structure-based characterization and antifreeze properties of a hyperactive ice-binding protein from the Antarctic bacterium Flavobacterium frigoris PS1.</title>
        <authorList>
            <person name="Do H."/>
            <person name="Kim S.J."/>
            <person name="Kim H.J."/>
            <person name="Lee J.H."/>
        </authorList>
    </citation>
    <scope>NUCLEOTIDE SEQUENCE [LARGE SCALE GENOMIC DNA]</scope>
    <source>
        <strain evidence="1 2">PS1</strain>
    </source>
</reference>
<accession>H7FLU6</accession>
<name>H7FLU6_FLAFP</name>
<dbReference type="AlphaFoldDB" id="H7FLU6"/>
<keyword evidence="2" id="KW-1185">Reference proteome</keyword>
<protein>
    <submittedName>
        <fullName evidence="1">Uncharacterized protein</fullName>
    </submittedName>
</protein>
<sequence>MMKESPSNIEMRLDQIIDLNIIQIATNDFTYLSRVGS</sequence>